<dbReference type="AlphaFoldDB" id="A0A9I9D684"/>
<name>A0A9I9D684_CUCME</name>
<reference evidence="1" key="1">
    <citation type="submission" date="2023-03" db="UniProtKB">
        <authorList>
            <consortium name="EnsemblPlants"/>
        </authorList>
    </citation>
    <scope>IDENTIFICATION</scope>
</reference>
<accession>A0A9I9D684</accession>
<organism evidence="1">
    <name type="scientific">Cucumis melo</name>
    <name type="common">Muskmelon</name>
    <dbReference type="NCBI Taxonomy" id="3656"/>
    <lineage>
        <taxon>Eukaryota</taxon>
        <taxon>Viridiplantae</taxon>
        <taxon>Streptophyta</taxon>
        <taxon>Embryophyta</taxon>
        <taxon>Tracheophyta</taxon>
        <taxon>Spermatophyta</taxon>
        <taxon>Magnoliopsida</taxon>
        <taxon>eudicotyledons</taxon>
        <taxon>Gunneridae</taxon>
        <taxon>Pentapetalae</taxon>
        <taxon>rosids</taxon>
        <taxon>fabids</taxon>
        <taxon>Cucurbitales</taxon>
        <taxon>Cucurbitaceae</taxon>
        <taxon>Benincaseae</taxon>
        <taxon>Cucumis</taxon>
    </lineage>
</organism>
<dbReference type="Gramene" id="MELO3C013426.2.1">
    <property type="protein sequence ID" value="MELO3C013426.2.1"/>
    <property type="gene ID" value="MELO3C013426.2"/>
</dbReference>
<dbReference type="EnsemblPlants" id="MELO3C013426.2.1">
    <property type="protein sequence ID" value="MELO3C013426.2.1"/>
    <property type="gene ID" value="MELO3C013426.2"/>
</dbReference>
<sequence length="130" mass="14378">MTGKMEFKSAADQNKKRKTIRQAWRPVCTHACSSEDLSVKDDRVGSKDGSQVQEMDCIMHSSIASAQPVEVVEEINVVTELSVNVDGDTNLEGQSVPSGEKFSVKLNVSEHIRLNELLSNIVNRDFLSID</sequence>
<protein>
    <submittedName>
        <fullName evidence="1">Uncharacterized protein</fullName>
    </submittedName>
</protein>
<proteinExistence type="predicted"/>
<evidence type="ECO:0000313" key="1">
    <source>
        <dbReference type="EnsemblPlants" id="MELO3C013426.2.1"/>
    </source>
</evidence>